<dbReference type="SUPFAM" id="SSF53383">
    <property type="entry name" value="PLP-dependent transferases"/>
    <property type="match status" value="1"/>
</dbReference>
<evidence type="ECO:0000256" key="5">
    <source>
        <dbReference type="ARBA" id="ARBA00022679"/>
    </source>
</evidence>
<keyword evidence="17" id="KW-0614">Plasmid</keyword>
<comment type="function">
    <text evidence="11 14">Catalyzes the conversion of UDP-4-keto-arabinose (UDP-Ara4O) to UDP-4-amino-4-deoxy-L-arabinose (UDP-L-Ara4N). The modified arabinose is attached to lipid A and is required for resistance to polymyxin and cationic antimicrobial peptides.</text>
</comment>
<gene>
    <name evidence="14 17" type="primary">arnB</name>
    <name evidence="17" type="ORF">AAF463_21220</name>
</gene>
<dbReference type="GO" id="GO:0009245">
    <property type="term" value="P:lipid A biosynthetic process"/>
    <property type="evidence" value="ECO:0007669"/>
    <property type="project" value="UniProtKB-KW"/>
</dbReference>
<keyword evidence="3 14" id="KW-0441">Lipid A biosynthesis</keyword>
<evidence type="ECO:0000256" key="3">
    <source>
        <dbReference type="ARBA" id="ARBA00022556"/>
    </source>
</evidence>
<proteinExistence type="inferred from homology"/>
<evidence type="ECO:0000256" key="14">
    <source>
        <dbReference type="HAMAP-Rule" id="MF_01167"/>
    </source>
</evidence>
<dbReference type="EMBL" id="CP158293">
    <property type="protein sequence ID" value="XBV47374.1"/>
    <property type="molecule type" value="Genomic_DNA"/>
</dbReference>
<dbReference type="GO" id="GO:0099620">
    <property type="term" value="F:UDP-4-amino-4-deoxy-L-arabinose aminotransferase"/>
    <property type="evidence" value="ECO:0007669"/>
    <property type="project" value="UniProtKB-EC"/>
</dbReference>
<keyword evidence="4 14" id="KW-0032">Aminotransferase</keyword>
<comment type="catalytic activity">
    <reaction evidence="10 14">
        <text>UDP-4-amino-4-deoxy-beta-L-arabinose + 2-oxoglutarate = UDP-beta-L-threo-pentopyranos-4-ulose + L-glutamate</text>
        <dbReference type="Rhea" id="RHEA:24710"/>
        <dbReference type="ChEBI" id="CHEBI:16810"/>
        <dbReference type="ChEBI" id="CHEBI:29985"/>
        <dbReference type="ChEBI" id="CHEBI:58708"/>
        <dbReference type="ChEBI" id="CHEBI:58710"/>
        <dbReference type="EC" id="2.6.1.87"/>
    </reaction>
</comment>
<evidence type="ECO:0000256" key="8">
    <source>
        <dbReference type="ARBA" id="ARBA00023098"/>
    </source>
</evidence>
<dbReference type="PIRSF" id="PIRSF000390">
    <property type="entry name" value="PLP_StrS"/>
    <property type="match status" value="1"/>
</dbReference>
<evidence type="ECO:0000256" key="11">
    <source>
        <dbReference type="ARBA" id="ARBA00057776"/>
    </source>
</evidence>
<reference evidence="17" key="1">
    <citation type="submission" date="2024-06" db="EMBL/GenBank/DDBJ databases">
        <title>Multiomics insights into the TNT degradation mechanism by Pantoea sp. BJ2 isolated from an ammunition destruction site.</title>
        <authorList>
            <person name="Luo J."/>
        </authorList>
    </citation>
    <scope>NUCLEOTIDE SEQUENCE</scope>
    <source>
        <strain evidence="17">BJ2</strain>
        <plasmid evidence="17">plasmindA</plasmid>
    </source>
</reference>
<dbReference type="GO" id="GO:0016020">
    <property type="term" value="C:membrane"/>
    <property type="evidence" value="ECO:0007669"/>
    <property type="project" value="GOC"/>
</dbReference>
<dbReference type="InterPro" id="IPR022850">
    <property type="entry name" value="ArnB_NH2Trfase"/>
</dbReference>
<dbReference type="HAMAP" id="MF_01167">
    <property type="entry name" value="ArnB_transfer"/>
    <property type="match status" value="1"/>
</dbReference>
<dbReference type="PANTHER" id="PTHR30244">
    <property type="entry name" value="TRANSAMINASE"/>
    <property type="match status" value="1"/>
</dbReference>
<dbReference type="InterPro" id="IPR015421">
    <property type="entry name" value="PyrdxlP-dep_Trfase_major"/>
</dbReference>
<evidence type="ECO:0000256" key="16">
    <source>
        <dbReference type="PIRSR" id="PIRSR000390-2"/>
    </source>
</evidence>
<dbReference type="Gene3D" id="3.90.1150.10">
    <property type="entry name" value="Aspartate Aminotransferase, domain 1"/>
    <property type="match status" value="1"/>
</dbReference>
<keyword evidence="6 14" id="KW-0663">Pyridoxal phosphate</keyword>
<comment type="cofactor">
    <cofactor evidence="1 14">
        <name>pyridoxal 5'-phosphate</name>
        <dbReference type="ChEBI" id="CHEBI:597326"/>
    </cofactor>
</comment>
<sequence>MNFLPFSRPSLGEEELAAVKSVFESGWITTGPKNAELEEAFCQLTGNQHAIAVSSATAGMHVTLLALGIQPGDEVITPSLTWVSTINIITLLGATPVMIDIDRDTLMVTPELIEAAITPRTRAIIPVHYAGAPADIDAIRAIGERHGIPVIEDAAHAAGCYYKEKHVGQQGTAIFSFHAIKNMTCAEGGLIVTDDAALADRMRSLKFHGLGVDAYDRHTHGRKPQAEVIMPGFKYNLPDISAAIALVQLKKLPAINQRRAAIAQRYLTELANTPFLPLAQPEWPHQHAWHLFIIRVDEAQCGISRDALMETLKAQDIGTGLHFRAAHTHKYYRERYPQLSLPHTEWNSDRICSIPLFPDMRDEDVTRVISALRHIAGV</sequence>
<keyword evidence="8 14" id="KW-0443">Lipid metabolism</keyword>
<evidence type="ECO:0000313" key="17">
    <source>
        <dbReference type="EMBL" id="XBV47374.1"/>
    </source>
</evidence>
<keyword evidence="9 14" id="KW-0046">Antibiotic resistance</keyword>
<evidence type="ECO:0000256" key="15">
    <source>
        <dbReference type="PIRSR" id="PIRSR000390-1"/>
    </source>
</evidence>
<comment type="similarity">
    <text evidence="13 14">Belongs to the DegT/DnrJ/EryC1 family. ArnB subfamily.</text>
</comment>
<keyword evidence="5 14" id="KW-0808">Transferase</keyword>
<accession>A0AAU7U2Y5</accession>
<dbReference type="GO" id="GO:0009103">
    <property type="term" value="P:lipopolysaccharide biosynthetic process"/>
    <property type="evidence" value="ECO:0007669"/>
    <property type="project" value="UniProtKB-UniRule"/>
</dbReference>
<dbReference type="AlphaFoldDB" id="A0AAU7U2Y5"/>
<dbReference type="InterPro" id="IPR015424">
    <property type="entry name" value="PyrdxlP-dep_Trfase"/>
</dbReference>
<protein>
    <recommendedName>
        <fullName evidence="14">UDP-4-amino-4-deoxy-L-arabinose--oxoglutarate aminotransferase</fullName>
        <ecNumber evidence="14">2.6.1.87</ecNumber>
    </recommendedName>
    <alternativeName>
        <fullName evidence="14">UDP-(beta-L-threo-pentapyranosyl-4''-ulose diphosphate) aminotransferase</fullName>
        <shortName evidence="14">UDP-Ara4O aminotransferase</shortName>
    </alternativeName>
    <alternativeName>
        <fullName evidence="14">UDP-4-amino-4-deoxy-L-arabinose aminotransferase</fullName>
    </alternativeName>
</protein>
<dbReference type="RefSeq" id="WP_271460397.1">
    <property type="nucleotide sequence ID" value="NZ_CP158293.1"/>
</dbReference>
<dbReference type="CDD" id="cd00616">
    <property type="entry name" value="AHBA_syn"/>
    <property type="match status" value="1"/>
</dbReference>
<evidence type="ECO:0000256" key="2">
    <source>
        <dbReference type="ARBA" id="ARBA00022516"/>
    </source>
</evidence>
<evidence type="ECO:0000256" key="12">
    <source>
        <dbReference type="ARBA" id="ARBA00060687"/>
    </source>
</evidence>
<evidence type="ECO:0000256" key="7">
    <source>
        <dbReference type="ARBA" id="ARBA00022985"/>
    </source>
</evidence>
<dbReference type="NCBIfam" id="NF008658">
    <property type="entry name" value="PRK11658.1"/>
    <property type="match status" value="1"/>
</dbReference>
<geneLocation type="plasmid" evidence="17">
    <name>plasmindA</name>
</geneLocation>
<evidence type="ECO:0000256" key="13">
    <source>
        <dbReference type="ARBA" id="ARBA00061345"/>
    </source>
</evidence>
<dbReference type="InterPro" id="IPR000653">
    <property type="entry name" value="DegT/StrS_aminotransferase"/>
</dbReference>
<dbReference type="PANTHER" id="PTHR30244:SF41">
    <property type="entry name" value="UDP-4-AMINO-4-DEOXY-L-ARABINOSE--OXOGLUTARATE AMINOTRANSFERASE"/>
    <property type="match status" value="1"/>
</dbReference>
<dbReference type="Gene3D" id="3.40.640.10">
    <property type="entry name" value="Type I PLP-dependent aspartate aminotransferase-like (Major domain)"/>
    <property type="match status" value="1"/>
</dbReference>
<dbReference type="FunFam" id="3.40.640.10:FF:000040">
    <property type="entry name" value="UDP-4-amino-4-deoxy-L-arabinose--oxoglutarate aminotransferase"/>
    <property type="match status" value="1"/>
</dbReference>
<feature type="modified residue" description="N6-(pyridoxal phosphate)lysine" evidence="14 16">
    <location>
        <position position="181"/>
    </location>
</feature>
<evidence type="ECO:0000256" key="10">
    <source>
        <dbReference type="ARBA" id="ARBA00050493"/>
    </source>
</evidence>
<feature type="active site" description="Proton acceptor" evidence="15">
    <location>
        <position position="181"/>
    </location>
</feature>
<evidence type="ECO:0000256" key="1">
    <source>
        <dbReference type="ARBA" id="ARBA00001933"/>
    </source>
</evidence>
<keyword evidence="2 14" id="KW-0444">Lipid biosynthesis</keyword>
<dbReference type="FunFam" id="3.90.1150.10:FF:000030">
    <property type="entry name" value="UDP-4-amino-4-deoxy-L-arabinose--oxoglutarate aminotransferase"/>
    <property type="match status" value="1"/>
</dbReference>
<keyword evidence="7 14" id="KW-0448">Lipopolysaccharide biosynthesis</keyword>
<comment type="subunit">
    <text evidence="14">Homodimer.</text>
</comment>
<comment type="pathway">
    <text evidence="14">Bacterial outer membrane biogenesis; lipopolysaccharide biosynthesis.</text>
</comment>
<dbReference type="GO" id="GO:0046677">
    <property type="term" value="P:response to antibiotic"/>
    <property type="evidence" value="ECO:0007669"/>
    <property type="project" value="UniProtKB-KW"/>
</dbReference>
<comment type="pathway">
    <text evidence="12 14">Nucleotide-sugar biosynthesis; UDP-4-deoxy-4-formamido-beta-L-arabinose biosynthesis; UDP-4-deoxy-4-formamido-beta-L-arabinose from UDP-alpha-D-glucuronate: step 2/3.</text>
</comment>
<dbReference type="Pfam" id="PF01041">
    <property type="entry name" value="DegT_DnrJ_EryC1"/>
    <property type="match status" value="1"/>
</dbReference>
<evidence type="ECO:0000256" key="9">
    <source>
        <dbReference type="ARBA" id="ARBA00023251"/>
    </source>
</evidence>
<evidence type="ECO:0000256" key="4">
    <source>
        <dbReference type="ARBA" id="ARBA00022576"/>
    </source>
</evidence>
<name>A0AAU7U2Y5_9GAMM</name>
<organism evidence="17">
    <name type="scientific">Pantoea sp. BJ2</name>
    <dbReference type="NCBI Taxonomy" id="3141322"/>
    <lineage>
        <taxon>Bacteria</taxon>
        <taxon>Pseudomonadati</taxon>
        <taxon>Pseudomonadota</taxon>
        <taxon>Gammaproteobacteria</taxon>
        <taxon>Enterobacterales</taxon>
        <taxon>Erwiniaceae</taxon>
        <taxon>Pantoea</taxon>
    </lineage>
</organism>
<dbReference type="InterPro" id="IPR015422">
    <property type="entry name" value="PyrdxlP-dep_Trfase_small"/>
</dbReference>
<dbReference type="GO" id="GO:0030170">
    <property type="term" value="F:pyridoxal phosphate binding"/>
    <property type="evidence" value="ECO:0007669"/>
    <property type="project" value="TreeGrafter"/>
</dbReference>
<evidence type="ECO:0000256" key="6">
    <source>
        <dbReference type="ARBA" id="ARBA00022898"/>
    </source>
</evidence>
<dbReference type="EC" id="2.6.1.87" evidence="14"/>